<dbReference type="GO" id="GO:0061172">
    <property type="term" value="P:regulation of establishment of bipolar cell polarity"/>
    <property type="evidence" value="ECO:0007669"/>
    <property type="project" value="TreeGrafter"/>
</dbReference>
<dbReference type="RefSeq" id="XP_026102301.1">
    <property type="nucleotide sequence ID" value="XM_026246516.1"/>
</dbReference>
<feature type="compositionally biased region" description="Polar residues" evidence="2">
    <location>
        <begin position="1117"/>
        <end position="1127"/>
    </location>
</feature>
<name>A0A6P6N1U2_CARAU</name>
<dbReference type="PANTHER" id="PTHR21437">
    <property type="entry name" value="WIDE AWAKE"/>
    <property type="match status" value="1"/>
</dbReference>
<accession>A0A6P6N1U2</accession>
<proteinExistence type="predicted"/>
<protein>
    <submittedName>
        <fullName evidence="5">Ankyrin repeat and fibronectin type-III domain-containing protein 1-like</fullName>
    </submittedName>
</protein>
<dbReference type="InterPro" id="IPR003961">
    <property type="entry name" value="FN3_dom"/>
</dbReference>
<dbReference type="PROSITE" id="PS50088">
    <property type="entry name" value="ANK_REPEAT"/>
    <property type="match status" value="1"/>
</dbReference>
<dbReference type="InterPro" id="IPR039269">
    <property type="entry name" value="ANKFN1"/>
</dbReference>
<evidence type="ECO:0000256" key="1">
    <source>
        <dbReference type="PROSITE-ProRule" id="PRU00023"/>
    </source>
</evidence>
<evidence type="ECO:0000259" key="3">
    <source>
        <dbReference type="PROSITE" id="PS50853"/>
    </source>
</evidence>
<feature type="region of interest" description="Disordered" evidence="2">
    <location>
        <begin position="1116"/>
        <end position="1167"/>
    </location>
</feature>
<feature type="region of interest" description="Disordered" evidence="2">
    <location>
        <begin position="1346"/>
        <end position="1396"/>
    </location>
</feature>
<dbReference type="PROSITE" id="PS50297">
    <property type="entry name" value="ANK_REP_REGION"/>
    <property type="match status" value="1"/>
</dbReference>
<feature type="compositionally biased region" description="Polar residues" evidence="2">
    <location>
        <begin position="111"/>
        <end position="123"/>
    </location>
</feature>
<feature type="compositionally biased region" description="Low complexity" evidence="2">
    <location>
        <begin position="157"/>
        <end position="167"/>
    </location>
</feature>
<feature type="compositionally biased region" description="Basic and acidic residues" evidence="2">
    <location>
        <begin position="204"/>
        <end position="220"/>
    </location>
</feature>
<feature type="compositionally biased region" description="Low complexity" evidence="2">
    <location>
        <begin position="1358"/>
        <end position="1368"/>
    </location>
</feature>
<dbReference type="InterPro" id="IPR002110">
    <property type="entry name" value="Ankyrin_rpt"/>
</dbReference>
<dbReference type="Pfam" id="PF00041">
    <property type="entry name" value="fn3"/>
    <property type="match status" value="1"/>
</dbReference>
<keyword evidence="1" id="KW-0040">ANK repeat</keyword>
<gene>
    <name evidence="5" type="primary">LOC113073763</name>
</gene>
<dbReference type="KEGG" id="caua:113073763"/>
<feature type="region of interest" description="Disordered" evidence="2">
    <location>
        <begin position="1236"/>
        <end position="1266"/>
    </location>
</feature>
<dbReference type="GO" id="GO:0000132">
    <property type="term" value="P:establishment of mitotic spindle orientation"/>
    <property type="evidence" value="ECO:0007669"/>
    <property type="project" value="TreeGrafter"/>
</dbReference>
<dbReference type="SUPFAM" id="SSF48403">
    <property type="entry name" value="Ankyrin repeat"/>
    <property type="match status" value="1"/>
</dbReference>
<dbReference type="Proteomes" id="UP000515129">
    <property type="component" value="Unplaced"/>
</dbReference>
<dbReference type="GO" id="GO:0005819">
    <property type="term" value="C:spindle"/>
    <property type="evidence" value="ECO:0007669"/>
    <property type="project" value="TreeGrafter"/>
</dbReference>
<evidence type="ECO:0000313" key="4">
    <source>
        <dbReference type="Proteomes" id="UP000515129"/>
    </source>
</evidence>
<feature type="region of interest" description="Disordered" evidence="2">
    <location>
        <begin position="107"/>
        <end position="137"/>
    </location>
</feature>
<feature type="compositionally biased region" description="Polar residues" evidence="2">
    <location>
        <begin position="1385"/>
        <end position="1396"/>
    </location>
</feature>
<feature type="domain" description="Fibronectin type-III" evidence="3">
    <location>
        <begin position="537"/>
        <end position="633"/>
    </location>
</feature>
<feature type="compositionally biased region" description="Basic and acidic residues" evidence="2">
    <location>
        <begin position="126"/>
        <end position="135"/>
    </location>
</feature>
<feature type="compositionally biased region" description="Basic residues" evidence="2">
    <location>
        <begin position="1255"/>
        <end position="1264"/>
    </location>
</feature>
<dbReference type="PANTHER" id="PTHR21437:SF3">
    <property type="entry name" value="ANKYRIN REPEAT AND FIBRONECTIN TYPE-III DOMAIN-CONTAINING PROTEIN 1"/>
    <property type="match status" value="1"/>
</dbReference>
<feature type="repeat" description="ANK" evidence="1">
    <location>
        <begin position="437"/>
        <end position="461"/>
    </location>
</feature>
<organism evidence="4 5">
    <name type="scientific">Carassius auratus</name>
    <name type="common">Goldfish</name>
    <dbReference type="NCBI Taxonomy" id="7957"/>
    <lineage>
        <taxon>Eukaryota</taxon>
        <taxon>Metazoa</taxon>
        <taxon>Chordata</taxon>
        <taxon>Craniata</taxon>
        <taxon>Vertebrata</taxon>
        <taxon>Euteleostomi</taxon>
        <taxon>Actinopterygii</taxon>
        <taxon>Neopterygii</taxon>
        <taxon>Teleostei</taxon>
        <taxon>Ostariophysi</taxon>
        <taxon>Cypriniformes</taxon>
        <taxon>Cyprinidae</taxon>
        <taxon>Cyprininae</taxon>
        <taxon>Carassius</taxon>
    </lineage>
</organism>
<dbReference type="OrthoDB" id="2428204at2759"/>
<feature type="region of interest" description="Disordered" evidence="2">
    <location>
        <begin position="151"/>
        <end position="220"/>
    </location>
</feature>
<dbReference type="GeneID" id="113073763"/>
<dbReference type="InterPro" id="IPR013783">
    <property type="entry name" value="Ig-like_fold"/>
</dbReference>
<dbReference type="InterPro" id="IPR036770">
    <property type="entry name" value="Ankyrin_rpt-contain_sf"/>
</dbReference>
<reference evidence="5" key="1">
    <citation type="submission" date="2025-08" db="UniProtKB">
        <authorList>
            <consortium name="RefSeq"/>
        </authorList>
    </citation>
    <scope>IDENTIFICATION</scope>
    <source>
        <strain evidence="5">Wakin</strain>
        <tissue evidence="5">Muscle</tissue>
    </source>
</reference>
<dbReference type="Gene3D" id="2.60.40.10">
    <property type="entry name" value="Immunoglobulins"/>
    <property type="match status" value="1"/>
</dbReference>
<dbReference type="PROSITE" id="PS50853">
    <property type="entry name" value="FN3"/>
    <property type="match status" value="1"/>
</dbReference>
<dbReference type="Gene3D" id="1.25.40.20">
    <property type="entry name" value="Ankyrin repeat-containing domain"/>
    <property type="match status" value="1"/>
</dbReference>
<keyword evidence="4" id="KW-1185">Reference proteome</keyword>
<evidence type="ECO:0000313" key="5">
    <source>
        <dbReference type="RefSeq" id="XP_026102301.1"/>
    </source>
</evidence>
<dbReference type="SMART" id="SM00060">
    <property type="entry name" value="FN3"/>
    <property type="match status" value="1"/>
</dbReference>
<dbReference type="InterPro" id="IPR036116">
    <property type="entry name" value="FN3_sf"/>
</dbReference>
<dbReference type="SUPFAM" id="SSF49265">
    <property type="entry name" value="Fibronectin type III"/>
    <property type="match status" value="1"/>
</dbReference>
<evidence type="ECO:0000256" key="2">
    <source>
        <dbReference type="SAM" id="MobiDB-lite"/>
    </source>
</evidence>
<sequence>MTVFLHFLMANRDRICFRVLREEDADILSIRSGSLSPEPENKEKWLKMPCETEKTCLLAPQTSCGSHKYEIPGMGEDSVLEMLSYSKFSDLETWLCMPSTLLPRSRDSVCSLPSPSHENGTADTEQESRPLENESIHLSQCQERETHLLPVSAAPQSSSPLRTTSTPLPKPTRDSCQGGVSVRKRRRLAASPGGLHWDASGSVLRDHDRGETSSLSEVKRFPRSVDSESRVPEPWRDIVPLRKTISIDDRLFQQTPREHHRLLSRIERGKKKLRNINSLGATGRYETHKKSESRISRLAQRLNQRQSDAALIKDFRPLFLLSGAAGSSQSLDRNFSISMTQQMQNLQLTQTKKGAGPASPSAAKRLYRNLSEKLKGSHSSFEDVYFFGRSDRIRKVSNFQSSEALFEAVEQQDLDAVQILLFQYTADELDLNTPNSEGLTPLDISIMTNNVPIAKLLLKAGGKESPHFVSLESRDAHLSALVQEAQRRASDLSTQVMRESLSLETSDKEKQLKAWEWRCKLYKRMRTGFEHARPPEAPLMVRLSVTGSTSLTVSFQEPASMNSAVVTKYKVEWSCLKDFSLLAGELILENLQSLKHTITGLTTGRQYYVQVSAYNMKGWGPAQLSQPPSAVPSNWKDCDGRESKRRGHIEAMERLLQQVRATHQHYCCGDTSKLPNPSRKQSVSRSLKHLFHSSTKFVKTLKRGVYIASVFYHKDSLLVTNEDQIPIVEVEDSYSSSLMQDFLWFTKLSCMWEDVRWLRQSLAVSTSSSSTLQSRQKMLAAAGQLQNLLGTHNLGRVHYEPIKDRHGNVLLLTVREMDSLYSFFNGKWMQVSKLQSQRKSLSTPEEPYALDILLITIQDIMAYQRRSQHRLSSGLYLGYLKLSSSVDQIKVLVPQRMPNMLCHTKIRDNWNVSRNEWEWLQSLSGPVEVEREDQDTDCLLFSELQTAIKSLLHQINLPLHQAKHFRLYTHEVLELGHNVSFLLLLPASDDVCSAPGQTNPYTPHSGFLNLPLQMFELVHFCSYKEKFISLYCRLSSVLDLDALITQQAFREAITDSEVSTAKQRQQHILDYIQQSDEMWRDVRWITNALQHARYKQPLGWVPITWLVDVSVEPPVQKNDSMSSNTDYVPTPSPSPEMRRRKPTAESQPGSDEEGCSEVFLPTDSDYDSSDALSPRDLDLVYSSAQDLSHQAVHVLSGSAPDVLQMHDLKYSTCSKSILETESCTKDMEDLSLSSYSVKTTDKPSRSKFLADPPTKRKLLSKSHPQRSYFGGPHRWLRVQSESHTPSLSEGIYTRQSDIDLPLESPLSLSHSPTTSYSLDEYRAPFRESKPNVRRIFVESCSKTSPCRDAPHWEEAETGSRGAAAREAGSGYGTTAQDMDSDEQTNEQVSEILSSTL</sequence>
<dbReference type="CDD" id="cd00063">
    <property type="entry name" value="FN3"/>
    <property type="match status" value="1"/>
</dbReference>
<dbReference type="Pfam" id="PF13637">
    <property type="entry name" value="Ank_4"/>
    <property type="match status" value="1"/>
</dbReference>